<evidence type="ECO:0000259" key="5">
    <source>
        <dbReference type="Pfam" id="PF04542"/>
    </source>
</evidence>
<evidence type="ECO:0000259" key="6">
    <source>
        <dbReference type="Pfam" id="PF08281"/>
    </source>
</evidence>
<dbReference type="SUPFAM" id="SSF88659">
    <property type="entry name" value="Sigma3 and sigma4 domains of RNA polymerase sigma factors"/>
    <property type="match status" value="1"/>
</dbReference>
<gene>
    <name evidence="7" type="ORF">ACFS6J_19090</name>
</gene>
<protein>
    <submittedName>
        <fullName evidence="7">Sigma-70 family RNA polymerase sigma factor</fullName>
    </submittedName>
</protein>
<dbReference type="InterPro" id="IPR014284">
    <property type="entry name" value="RNA_pol_sigma-70_dom"/>
</dbReference>
<dbReference type="InterPro" id="IPR013249">
    <property type="entry name" value="RNA_pol_sigma70_r4_t2"/>
</dbReference>
<dbReference type="InterPro" id="IPR039425">
    <property type="entry name" value="RNA_pol_sigma-70-like"/>
</dbReference>
<dbReference type="PANTHER" id="PTHR43133:SF62">
    <property type="entry name" value="RNA POLYMERASE SIGMA FACTOR SIGZ"/>
    <property type="match status" value="1"/>
</dbReference>
<accession>A0ABW6B3M2</accession>
<dbReference type="Pfam" id="PF08281">
    <property type="entry name" value="Sigma70_r4_2"/>
    <property type="match status" value="1"/>
</dbReference>
<dbReference type="InterPro" id="IPR013324">
    <property type="entry name" value="RNA_pol_sigma_r3/r4-like"/>
</dbReference>
<name>A0ABW6B3M2_9SPHI</name>
<evidence type="ECO:0000256" key="1">
    <source>
        <dbReference type="ARBA" id="ARBA00010641"/>
    </source>
</evidence>
<proteinExistence type="inferred from homology"/>
<dbReference type="Pfam" id="PF04542">
    <property type="entry name" value="Sigma70_r2"/>
    <property type="match status" value="1"/>
</dbReference>
<evidence type="ECO:0000256" key="2">
    <source>
        <dbReference type="ARBA" id="ARBA00023015"/>
    </source>
</evidence>
<dbReference type="EMBL" id="JBHUPA010000010">
    <property type="protein sequence ID" value="MFD2963922.1"/>
    <property type="molecule type" value="Genomic_DNA"/>
</dbReference>
<feature type="domain" description="RNA polymerase sigma-70 region 2" evidence="5">
    <location>
        <begin position="24"/>
        <end position="88"/>
    </location>
</feature>
<organism evidence="7 8">
    <name type="scientific">Olivibacter jilunii</name>
    <dbReference type="NCBI Taxonomy" id="985016"/>
    <lineage>
        <taxon>Bacteria</taxon>
        <taxon>Pseudomonadati</taxon>
        <taxon>Bacteroidota</taxon>
        <taxon>Sphingobacteriia</taxon>
        <taxon>Sphingobacteriales</taxon>
        <taxon>Sphingobacteriaceae</taxon>
        <taxon>Olivibacter</taxon>
    </lineage>
</organism>
<feature type="domain" description="RNA polymerase sigma factor 70 region 4 type 2" evidence="6">
    <location>
        <begin position="123"/>
        <end position="170"/>
    </location>
</feature>
<sequence>MKDIANRKNSLSNESECCDINEVVTAYYKELKGYLINQTKDVALAGELVQEIMLKAAVAHQNGTDVKNIRAWFYQVARTTLADHFRQVKKDAKILSAIATNYSIVDEPNKELEELVQRYMDPMLAMLPDKYAIPLKLAELDRLSHKQIAQQLGLSLSATKSRILRARARLLELIYECCIVELDKLGNFIGCTLKSSCKPLSEL</sequence>
<evidence type="ECO:0000256" key="3">
    <source>
        <dbReference type="ARBA" id="ARBA00023082"/>
    </source>
</evidence>
<evidence type="ECO:0000313" key="7">
    <source>
        <dbReference type="EMBL" id="MFD2963922.1"/>
    </source>
</evidence>
<comment type="similarity">
    <text evidence="1">Belongs to the sigma-70 factor family. ECF subfamily.</text>
</comment>
<dbReference type="PANTHER" id="PTHR43133">
    <property type="entry name" value="RNA POLYMERASE ECF-TYPE SIGMA FACTO"/>
    <property type="match status" value="1"/>
</dbReference>
<keyword evidence="3" id="KW-0731">Sigma factor</keyword>
<dbReference type="InterPro" id="IPR007627">
    <property type="entry name" value="RNA_pol_sigma70_r2"/>
</dbReference>
<comment type="caution">
    <text evidence="7">The sequence shown here is derived from an EMBL/GenBank/DDBJ whole genome shotgun (WGS) entry which is preliminary data.</text>
</comment>
<keyword evidence="8" id="KW-1185">Reference proteome</keyword>
<dbReference type="NCBIfam" id="TIGR02937">
    <property type="entry name" value="sigma70-ECF"/>
    <property type="match status" value="1"/>
</dbReference>
<dbReference type="SUPFAM" id="SSF88946">
    <property type="entry name" value="Sigma2 domain of RNA polymerase sigma factors"/>
    <property type="match status" value="1"/>
</dbReference>
<dbReference type="Proteomes" id="UP001597560">
    <property type="component" value="Unassembled WGS sequence"/>
</dbReference>
<dbReference type="Gene3D" id="1.10.1740.10">
    <property type="match status" value="1"/>
</dbReference>
<dbReference type="InterPro" id="IPR013325">
    <property type="entry name" value="RNA_pol_sigma_r2"/>
</dbReference>
<keyword evidence="2" id="KW-0805">Transcription regulation</keyword>
<dbReference type="RefSeq" id="WP_377612040.1">
    <property type="nucleotide sequence ID" value="NZ_JBHUPA010000010.1"/>
</dbReference>
<reference evidence="8" key="1">
    <citation type="journal article" date="2019" name="Int. J. Syst. Evol. Microbiol.">
        <title>The Global Catalogue of Microorganisms (GCM) 10K type strain sequencing project: providing services to taxonomists for standard genome sequencing and annotation.</title>
        <authorList>
            <consortium name="The Broad Institute Genomics Platform"/>
            <consortium name="The Broad Institute Genome Sequencing Center for Infectious Disease"/>
            <person name="Wu L."/>
            <person name="Ma J."/>
        </authorList>
    </citation>
    <scope>NUCLEOTIDE SEQUENCE [LARGE SCALE GENOMIC DNA]</scope>
    <source>
        <strain evidence="8">KCTC 23098</strain>
    </source>
</reference>
<dbReference type="Gene3D" id="1.10.10.10">
    <property type="entry name" value="Winged helix-like DNA-binding domain superfamily/Winged helix DNA-binding domain"/>
    <property type="match status" value="1"/>
</dbReference>
<evidence type="ECO:0000313" key="8">
    <source>
        <dbReference type="Proteomes" id="UP001597560"/>
    </source>
</evidence>
<evidence type="ECO:0000256" key="4">
    <source>
        <dbReference type="ARBA" id="ARBA00023163"/>
    </source>
</evidence>
<dbReference type="InterPro" id="IPR036388">
    <property type="entry name" value="WH-like_DNA-bd_sf"/>
</dbReference>
<keyword evidence="4" id="KW-0804">Transcription</keyword>